<sequence>MKLKLGPITRAKRKKLKILEDNGILFSMCSFSKDHSREQVGGGNGESLKEEQPIADGSPAPTIAQHLEDHSLPPTVACLDFKFLPIAFVCNLIVTRLDYLQGCLEFKKEEQSRATNRGLIGAID</sequence>
<evidence type="ECO:0000313" key="2">
    <source>
        <dbReference type="Proteomes" id="UP001060085"/>
    </source>
</evidence>
<protein>
    <submittedName>
        <fullName evidence="1">Uncharacterized protein</fullName>
    </submittedName>
</protein>
<organism evidence="1 2">
    <name type="scientific">Catharanthus roseus</name>
    <name type="common">Madagascar periwinkle</name>
    <name type="synonym">Vinca rosea</name>
    <dbReference type="NCBI Taxonomy" id="4058"/>
    <lineage>
        <taxon>Eukaryota</taxon>
        <taxon>Viridiplantae</taxon>
        <taxon>Streptophyta</taxon>
        <taxon>Embryophyta</taxon>
        <taxon>Tracheophyta</taxon>
        <taxon>Spermatophyta</taxon>
        <taxon>Magnoliopsida</taxon>
        <taxon>eudicotyledons</taxon>
        <taxon>Gunneridae</taxon>
        <taxon>Pentapetalae</taxon>
        <taxon>asterids</taxon>
        <taxon>lamiids</taxon>
        <taxon>Gentianales</taxon>
        <taxon>Apocynaceae</taxon>
        <taxon>Rauvolfioideae</taxon>
        <taxon>Vinceae</taxon>
        <taxon>Catharanthinae</taxon>
        <taxon>Catharanthus</taxon>
    </lineage>
</organism>
<proteinExistence type="predicted"/>
<dbReference type="Proteomes" id="UP001060085">
    <property type="component" value="Linkage Group LG04"/>
</dbReference>
<dbReference type="EMBL" id="CM044704">
    <property type="protein sequence ID" value="KAI5669028.1"/>
    <property type="molecule type" value="Genomic_DNA"/>
</dbReference>
<evidence type="ECO:0000313" key="1">
    <source>
        <dbReference type="EMBL" id="KAI5669028.1"/>
    </source>
</evidence>
<keyword evidence="2" id="KW-1185">Reference proteome</keyword>
<accession>A0ACC0B8V4</accession>
<name>A0ACC0B8V4_CATRO</name>
<comment type="caution">
    <text evidence="1">The sequence shown here is derived from an EMBL/GenBank/DDBJ whole genome shotgun (WGS) entry which is preliminary data.</text>
</comment>
<gene>
    <name evidence="1" type="ORF">M9H77_18881</name>
</gene>
<reference evidence="2" key="1">
    <citation type="journal article" date="2023" name="Nat. Plants">
        <title>Single-cell RNA sequencing provides a high-resolution roadmap for understanding the multicellular compartmentation of specialized metabolism.</title>
        <authorList>
            <person name="Sun S."/>
            <person name="Shen X."/>
            <person name="Li Y."/>
            <person name="Li Y."/>
            <person name="Wang S."/>
            <person name="Li R."/>
            <person name="Zhang H."/>
            <person name="Shen G."/>
            <person name="Guo B."/>
            <person name="Wei J."/>
            <person name="Xu J."/>
            <person name="St-Pierre B."/>
            <person name="Chen S."/>
            <person name="Sun C."/>
        </authorList>
    </citation>
    <scope>NUCLEOTIDE SEQUENCE [LARGE SCALE GENOMIC DNA]</scope>
</reference>